<protein>
    <submittedName>
        <fullName evidence="1">Uncharacterized protein</fullName>
    </submittedName>
</protein>
<name>A0ACC1HR33_9FUNG</name>
<dbReference type="Proteomes" id="UP001145114">
    <property type="component" value="Unassembled WGS sequence"/>
</dbReference>
<feature type="non-terminal residue" evidence="1">
    <location>
        <position position="109"/>
    </location>
</feature>
<sequence>MDSVKSPGKTFKHRMLKTIQTRIQAILVDPVLNDDQTVLSNVYQALMYSAMKYHQWSAGLPYSRNDEYLFEVIQQCVRYACALVRVYRGQTGEDAKEEGAGIVNSRVVA</sequence>
<keyword evidence="2" id="KW-1185">Reference proteome</keyword>
<accession>A0ACC1HR33</accession>
<evidence type="ECO:0000313" key="1">
    <source>
        <dbReference type="EMBL" id="KAJ1676819.1"/>
    </source>
</evidence>
<comment type="caution">
    <text evidence="1">The sequence shown here is derived from an EMBL/GenBank/DDBJ whole genome shotgun (WGS) entry which is preliminary data.</text>
</comment>
<reference evidence="1" key="1">
    <citation type="submission" date="2022-06" db="EMBL/GenBank/DDBJ databases">
        <title>Phylogenomic reconstructions and comparative analyses of Kickxellomycotina fungi.</title>
        <authorList>
            <person name="Reynolds N.K."/>
            <person name="Stajich J.E."/>
            <person name="Barry K."/>
            <person name="Grigoriev I.V."/>
            <person name="Crous P."/>
            <person name="Smith M.E."/>
        </authorList>
    </citation>
    <scope>NUCLEOTIDE SEQUENCE</scope>
    <source>
        <strain evidence="1">RSA 2271</strain>
    </source>
</reference>
<evidence type="ECO:0000313" key="2">
    <source>
        <dbReference type="Proteomes" id="UP001145114"/>
    </source>
</evidence>
<organism evidence="1 2">
    <name type="scientific">Spiromyces aspiralis</name>
    <dbReference type="NCBI Taxonomy" id="68401"/>
    <lineage>
        <taxon>Eukaryota</taxon>
        <taxon>Fungi</taxon>
        <taxon>Fungi incertae sedis</taxon>
        <taxon>Zoopagomycota</taxon>
        <taxon>Kickxellomycotina</taxon>
        <taxon>Kickxellomycetes</taxon>
        <taxon>Kickxellales</taxon>
        <taxon>Kickxellaceae</taxon>
        <taxon>Spiromyces</taxon>
    </lineage>
</organism>
<dbReference type="EMBL" id="JAMZIH010003445">
    <property type="protein sequence ID" value="KAJ1676819.1"/>
    <property type="molecule type" value="Genomic_DNA"/>
</dbReference>
<proteinExistence type="predicted"/>
<gene>
    <name evidence="1" type="ORF">EV182_007447</name>
</gene>